<comment type="caution">
    <text evidence="9">The sequence shown here is derived from an EMBL/GenBank/DDBJ whole genome shotgun (WGS) entry which is preliminary data.</text>
</comment>
<dbReference type="GO" id="GO:0005829">
    <property type="term" value="C:cytosol"/>
    <property type="evidence" value="ECO:0007669"/>
    <property type="project" value="TreeGrafter"/>
</dbReference>
<evidence type="ECO:0000256" key="3">
    <source>
        <dbReference type="ARBA" id="ARBA00016507"/>
    </source>
</evidence>
<evidence type="ECO:0000256" key="5">
    <source>
        <dbReference type="ARBA" id="ARBA00022795"/>
    </source>
</evidence>
<reference evidence="9" key="1">
    <citation type="submission" date="2022-12" db="EMBL/GenBank/DDBJ databases">
        <title>Reference genome sequencing for broad-spectrum identification of bacterial and archaeal isolates by mass spectrometry.</title>
        <authorList>
            <person name="Sekiguchi Y."/>
            <person name="Tourlousse D.M."/>
        </authorList>
    </citation>
    <scope>NUCLEOTIDE SEQUENCE</scope>
    <source>
        <strain evidence="9">ASRB1</strain>
    </source>
</reference>
<dbReference type="InterPro" id="IPR051472">
    <property type="entry name" value="T3SS_Stator/FliH"/>
</dbReference>
<dbReference type="PANTHER" id="PTHR34982:SF1">
    <property type="entry name" value="FLAGELLAR ASSEMBLY PROTEIN FLIH"/>
    <property type="match status" value="1"/>
</dbReference>
<dbReference type="InterPro" id="IPR018035">
    <property type="entry name" value="Flagellar_FliH/T3SS_HrpE"/>
</dbReference>
<comment type="function">
    <text evidence="1">Needed for flagellar regrowth and assembly.</text>
</comment>
<keyword evidence="5" id="KW-1005">Bacterial flagellum biogenesis</keyword>
<dbReference type="Pfam" id="PF02108">
    <property type="entry name" value="FliH"/>
    <property type="match status" value="1"/>
</dbReference>
<evidence type="ECO:0000313" key="9">
    <source>
        <dbReference type="EMBL" id="GLI33588.1"/>
    </source>
</evidence>
<name>A0A9W6FS12_9BACT</name>
<keyword evidence="7" id="KW-1006">Bacterial flagellum protein export</keyword>
<keyword evidence="4" id="KW-0813">Transport</keyword>
<dbReference type="PANTHER" id="PTHR34982">
    <property type="entry name" value="YOP PROTEINS TRANSLOCATION PROTEIN L"/>
    <property type="match status" value="1"/>
</dbReference>
<dbReference type="EMBL" id="BSDR01000001">
    <property type="protein sequence ID" value="GLI33588.1"/>
    <property type="molecule type" value="Genomic_DNA"/>
</dbReference>
<evidence type="ECO:0000256" key="7">
    <source>
        <dbReference type="ARBA" id="ARBA00023225"/>
    </source>
</evidence>
<accession>A0A9W6FS12</accession>
<evidence type="ECO:0000256" key="1">
    <source>
        <dbReference type="ARBA" id="ARBA00003041"/>
    </source>
</evidence>
<dbReference type="Proteomes" id="UP001144372">
    <property type="component" value="Unassembled WGS sequence"/>
</dbReference>
<dbReference type="GO" id="GO:0015031">
    <property type="term" value="P:protein transport"/>
    <property type="evidence" value="ECO:0007669"/>
    <property type="project" value="UniProtKB-KW"/>
</dbReference>
<evidence type="ECO:0000313" key="10">
    <source>
        <dbReference type="Proteomes" id="UP001144372"/>
    </source>
</evidence>
<evidence type="ECO:0000259" key="8">
    <source>
        <dbReference type="Pfam" id="PF02108"/>
    </source>
</evidence>
<feature type="domain" description="Flagellar assembly protein FliH/Type III secretion system HrpE" evidence="8">
    <location>
        <begin position="113"/>
        <end position="238"/>
    </location>
</feature>
<dbReference type="GO" id="GO:0044781">
    <property type="term" value="P:bacterial-type flagellum organization"/>
    <property type="evidence" value="ECO:0007669"/>
    <property type="project" value="UniProtKB-KW"/>
</dbReference>
<gene>
    <name evidence="9" type="ORF">DAMNIGENAA_10210</name>
</gene>
<keyword evidence="6" id="KW-0653">Protein transport</keyword>
<keyword evidence="10" id="KW-1185">Reference proteome</keyword>
<dbReference type="SUPFAM" id="SSF160527">
    <property type="entry name" value="V-type ATPase subunit E-like"/>
    <property type="match status" value="1"/>
</dbReference>
<comment type="similarity">
    <text evidence="2">Belongs to the FliH family.</text>
</comment>
<evidence type="ECO:0000256" key="2">
    <source>
        <dbReference type="ARBA" id="ARBA00006602"/>
    </source>
</evidence>
<organism evidence="9 10">
    <name type="scientific">Desulforhabdus amnigena</name>
    <dbReference type="NCBI Taxonomy" id="40218"/>
    <lineage>
        <taxon>Bacteria</taxon>
        <taxon>Pseudomonadati</taxon>
        <taxon>Thermodesulfobacteriota</taxon>
        <taxon>Syntrophobacteria</taxon>
        <taxon>Syntrophobacterales</taxon>
        <taxon>Syntrophobacteraceae</taxon>
        <taxon>Desulforhabdus</taxon>
    </lineage>
</organism>
<evidence type="ECO:0000256" key="6">
    <source>
        <dbReference type="ARBA" id="ARBA00022927"/>
    </source>
</evidence>
<proteinExistence type="inferred from homology"/>
<evidence type="ECO:0000256" key="4">
    <source>
        <dbReference type="ARBA" id="ARBA00022448"/>
    </source>
</evidence>
<protein>
    <recommendedName>
        <fullName evidence="3">Flagellar assembly protein FliH</fullName>
    </recommendedName>
</protein>
<dbReference type="AlphaFoldDB" id="A0A9W6FS12"/>
<sequence length="259" mass="29522">MRGGMVEIRLSKIIKASENAPLQRFDFSEIEMDVDGRNSFVAKDEKDRLEGESENVDDLPSQALHDLEEAIRNRMLEAERHAQELEKTAYEKGYVQGQKDGFEYGRKSASIIQEQLENILKQLGSLPAGVFKDYRQWFIDACLTMVRRIVQRELTMNPENLTQLMTALLNEAEENQSLILYLNPRDLDMLKKNTPFEKWMEQVSRSFLVKADAGMTPGGCRLESEIQVLDAGIETQFALLEEALRGELAGMEAEDLENA</sequence>